<dbReference type="InterPro" id="IPR018392">
    <property type="entry name" value="LysM"/>
</dbReference>
<dbReference type="SMART" id="SM00257">
    <property type="entry name" value="LysM"/>
    <property type="match status" value="4"/>
</dbReference>
<dbReference type="PANTHER" id="PTHR33734:SF22">
    <property type="entry name" value="MEMBRANE-BOUND LYTIC MUREIN TRANSGLYCOSYLASE D"/>
    <property type="match status" value="1"/>
</dbReference>
<feature type="domain" description="LysM" evidence="4">
    <location>
        <begin position="216"/>
        <end position="259"/>
    </location>
</feature>
<organism evidence="5 6">
    <name type="scientific">Salegentibacter flavus</name>
    <dbReference type="NCBI Taxonomy" id="287099"/>
    <lineage>
        <taxon>Bacteria</taxon>
        <taxon>Pseudomonadati</taxon>
        <taxon>Bacteroidota</taxon>
        <taxon>Flavobacteriia</taxon>
        <taxon>Flavobacteriales</taxon>
        <taxon>Flavobacteriaceae</taxon>
        <taxon>Salegentibacter</taxon>
    </lineage>
</organism>
<dbReference type="Gene3D" id="3.40.50.2300">
    <property type="match status" value="2"/>
</dbReference>
<dbReference type="CDD" id="cd06268">
    <property type="entry name" value="PBP1_ABC_transporter_LIVBP-like"/>
    <property type="match status" value="1"/>
</dbReference>
<feature type="domain" description="LysM" evidence="4">
    <location>
        <begin position="85"/>
        <end position="129"/>
    </location>
</feature>
<dbReference type="Pfam" id="PF13458">
    <property type="entry name" value="Peripla_BP_6"/>
    <property type="match status" value="1"/>
</dbReference>
<accession>A0A1I5BCR9</accession>
<dbReference type="Gene3D" id="3.10.350.10">
    <property type="entry name" value="LysM domain"/>
    <property type="match status" value="4"/>
</dbReference>
<dbReference type="EMBL" id="FOVL01000014">
    <property type="protein sequence ID" value="SFN72329.1"/>
    <property type="molecule type" value="Genomic_DNA"/>
</dbReference>
<sequence>MRYLLVLFFAFQLFSTSAIGQEYKYHDVKPGETVYSIAKSYNISEEAIYKYNPDARNGIEVSSKLVIPIGEAEASAERSEDVSFKTHKVARKETLYSLSKQYEVSIEDIKRYNPHLYSAELRTGEEIRIPVGGREKAPAAPERRTDADIKNQITDTREHVVIPKETKYGIARKYGLTVKELEALNPKVDILQPGIMLRVGTKVLDQPVILTDNNFEFYEVQPKETLFSLSRRFEVEQDSLIALNPALEDGLKTGMVLKVPNKGQGFGNLSTSETEELNDPDRLEEEAMASTRLDLRNTISNRKTKEIAFMLPFNLHKIESDSIEHYKSAIQNERILRLSLDFYGGALLAIEEAKELGISTMAKAYDTRQNAGEVVNIINTNNFDDVDAVIGPFLQSSTEAAAARLESRRIPVISPLSNRSMRPFDNLFQSRPTDNMLQDAMLEYFEENAGNRNIVIIADGQAYQIKERLRSIFPSAPVITPSNGNISASKLNESLVEGRENWVILESSSVGVLSSATSALNRLARDREITLLTTDKNSTYDNFNISNDHLARLKLHYPSVDREYNREVSEEFLEEYIEKYGVEPNQYAVRGYDLTLDILLRLASAKDLYDSFEDHRGYTEYNENKFFYTERAEGGYHNQAIYIMRLNEDLTLSTVE</sequence>
<dbReference type="InterPro" id="IPR036779">
    <property type="entry name" value="LysM_dom_sf"/>
</dbReference>
<reference evidence="5 6" key="1">
    <citation type="submission" date="2016-10" db="EMBL/GenBank/DDBJ databases">
        <authorList>
            <person name="de Groot N.N."/>
        </authorList>
    </citation>
    <scope>NUCLEOTIDE SEQUENCE [LARGE SCALE GENOMIC DNA]</scope>
    <source>
        <strain evidence="5 6">DSM 17794</strain>
    </source>
</reference>
<dbReference type="CDD" id="cd00118">
    <property type="entry name" value="LysM"/>
    <property type="match status" value="4"/>
</dbReference>
<dbReference type="AlphaFoldDB" id="A0A1I5BCR9"/>
<proteinExistence type="inferred from homology"/>
<keyword evidence="6" id="KW-1185">Reference proteome</keyword>
<keyword evidence="2 3" id="KW-0732">Signal</keyword>
<feature type="chain" id="PRO_5011544269" evidence="3">
    <location>
        <begin position="21"/>
        <end position="656"/>
    </location>
</feature>
<evidence type="ECO:0000313" key="5">
    <source>
        <dbReference type="EMBL" id="SFN72329.1"/>
    </source>
</evidence>
<evidence type="ECO:0000256" key="1">
    <source>
        <dbReference type="ARBA" id="ARBA00010062"/>
    </source>
</evidence>
<feature type="domain" description="LysM" evidence="4">
    <location>
        <begin position="24"/>
        <end position="67"/>
    </location>
</feature>
<name>A0A1I5BCR9_9FLAO</name>
<dbReference type="PROSITE" id="PS51782">
    <property type="entry name" value="LYSM"/>
    <property type="match status" value="4"/>
</dbReference>
<dbReference type="OrthoDB" id="2149800at2"/>
<dbReference type="PANTHER" id="PTHR33734">
    <property type="entry name" value="LYSM DOMAIN-CONTAINING GPI-ANCHORED PROTEIN 2"/>
    <property type="match status" value="1"/>
</dbReference>
<dbReference type="Pfam" id="PF01476">
    <property type="entry name" value="LysM"/>
    <property type="match status" value="4"/>
</dbReference>
<dbReference type="Proteomes" id="UP000199153">
    <property type="component" value="Unassembled WGS sequence"/>
</dbReference>
<dbReference type="SUPFAM" id="SSF53822">
    <property type="entry name" value="Periplasmic binding protein-like I"/>
    <property type="match status" value="1"/>
</dbReference>
<comment type="similarity">
    <text evidence="1">Belongs to the leucine-binding protein family.</text>
</comment>
<dbReference type="RefSeq" id="WP_093409747.1">
    <property type="nucleotide sequence ID" value="NZ_FOVL01000014.1"/>
</dbReference>
<feature type="signal peptide" evidence="3">
    <location>
        <begin position="1"/>
        <end position="20"/>
    </location>
</feature>
<dbReference type="InterPro" id="IPR028082">
    <property type="entry name" value="Peripla_BP_I"/>
</dbReference>
<dbReference type="InterPro" id="IPR028081">
    <property type="entry name" value="Leu-bd"/>
</dbReference>
<dbReference type="SUPFAM" id="SSF54106">
    <property type="entry name" value="LysM domain"/>
    <property type="match status" value="4"/>
</dbReference>
<dbReference type="STRING" id="287099.SAMN05660413_02303"/>
<evidence type="ECO:0000256" key="3">
    <source>
        <dbReference type="SAM" id="SignalP"/>
    </source>
</evidence>
<protein>
    <submittedName>
        <fullName evidence="5">Amino acid/amide ABC transporter substrate-binding protein, HAAT family (TC 3.A.1.4.-)</fullName>
    </submittedName>
</protein>
<gene>
    <name evidence="5" type="ORF">SAMN05660413_02303</name>
</gene>
<evidence type="ECO:0000256" key="2">
    <source>
        <dbReference type="ARBA" id="ARBA00022729"/>
    </source>
</evidence>
<evidence type="ECO:0000313" key="6">
    <source>
        <dbReference type="Proteomes" id="UP000199153"/>
    </source>
</evidence>
<evidence type="ECO:0000259" key="4">
    <source>
        <dbReference type="PROSITE" id="PS51782"/>
    </source>
</evidence>
<feature type="domain" description="LysM" evidence="4">
    <location>
        <begin position="157"/>
        <end position="205"/>
    </location>
</feature>